<sequence>MKKSIFIAAIILSCLSIKIADAQVHVSLGLNIGVQPDWGPVGYDHADYYYMPDIDTYYDVPAHRYVYLENNVWVHRTYLPARYSNYDRYRGYKVVVNERNPWERNTVYRTRYAEYRGRRDQVVIRDSRDDRYRNHWHDNGNHYGQNKDRGDRGRGHDDRGDKGRDHGDKGHGHGHGHDD</sequence>
<dbReference type="KEGG" id="muc:MuYL_0673"/>
<dbReference type="EMBL" id="CP022743">
    <property type="protein sequence ID" value="ASU32576.1"/>
    <property type="molecule type" value="Genomic_DNA"/>
</dbReference>
<gene>
    <name evidence="3" type="ORF">MuYL_0673</name>
</gene>
<feature type="signal peptide" evidence="2">
    <location>
        <begin position="1"/>
        <end position="22"/>
    </location>
</feature>
<reference evidence="3 4" key="1">
    <citation type="submission" date="2017-08" db="EMBL/GenBank/DDBJ databases">
        <title>Complete genome sequence of Mucilaginibacter sp. strain BJC16-A31.</title>
        <authorList>
            <consortium name="Henan University of Science and Technology"/>
            <person name="You X."/>
        </authorList>
    </citation>
    <scope>NUCLEOTIDE SEQUENCE [LARGE SCALE GENOMIC DNA]</scope>
    <source>
        <strain evidence="3 4">BJC16-A31</strain>
    </source>
</reference>
<organism evidence="3 4">
    <name type="scientific">Mucilaginibacter xinganensis</name>
    <dbReference type="NCBI Taxonomy" id="1234841"/>
    <lineage>
        <taxon>Bacteria</taxon>
        <taxon>Pseudomonadati</taxon>
        <taxon>Bacteroidota</taxon>
        <taxon>Sphingobacteriia</taxon>
        <taxon>Sphingobacteriales</taxon>
        <taxon>Sphingobacteriaceae</taxon>
        <taxon>Mucilaginibacter</taxon>
    </lineage>
</organism>
<evidence type="ECO:0000256" key="1">
    <source>
        <dbReference type="SAM" id="MobiDB-lite"/>
    </source>
</evidence>
<dbReference type="RefSeq" id="WP_211710238.1">
    <property type="nucleotide sequence ID" value="NZ_CP022743.1"/>
</dbReference>
<feature type="region of interest" description="Disordered" evidence="1">
    <location>
        <begin position="134"/>
        <end position="179"/>
    </location>
</feature>
<protein>
    <submittedName>
        <fullName evidence="3">Uncharacterized protein</fullName>
    </submittedName>
</protein>
<accession>A0A223NRY1</accession>
<proteinExistence type="predicted"/>
<evidence type="ECO:0000313" key="4">
    <source>
        <dbReference type="Proteomes" id="UP000215002"/>
    </source>
</evidence>
<evidence type="ECO:0000256" key="2">
    <source>
        <dbReference type="SAM" id="SignalP"/>
    </source>
</evidence>
<keyword evidence="4" id="KW-1185">Reference proteome</keyword>
<dbReference type="Proteomes" id="UP000215002">
    <property type="component" value="Chromosome"/>
</dbReference>
<name>A0A223NRY1_9SPHI</name>
<feature type="chain" id="PRO_5013166468" evidence="2">
    <location>
        <begin position="23"/>
        <end position="179"/>
    </location>
</feature>
<keyword evidence="2" id="KW-0732">Signal</keyword>
<evidence type="ECO:0000313" key="3">
    <source>
        <dbReference type="EMBL" id="ASU32576.1"/>
    </source>
</evidence>
<dbReference type="AlphaFoldDB" id="A0A223NRY1"/>